<dbReference type="GO" id="GO:0005524">
    <property type="term" value="F:ATP binding"/>
    <property type="evidence" value="ECO:0007669"/>
    <property type="project" value="InterPro"/>
</dbReference>
<reference evidence="2 4" key="1">
    <citation type="submission" date="2018-06" db="EMBL/GenBank/DDBJ databases">
        <title>Comparative genomics reveals the genomic features of Rhizophagus irregularis, R. cerebriforme, R. diaphanum and Gigaspora rosea, and their symbiotic lifestyle signature.</title>
        <authorList>
            <person name="Morin E."/>
            <person name="San Clemente H."/>
            <person name="Chen E.C.H."/>
            <person name="De La Providencia I."/>
            <person name="Hainaut M."/>
            <person name="Kuo A."/>
            <person name="Kohler A."/>
            <person name="Murat C."/>
            <person name="Tang N."/>
            <person name="Roy S."/>
            <person name="Loubradou J."/>
            <person name="Henrissat B."/>
            <person name="Grigoriev I.V."/>
            <person name="Corradi N."/>
            <person name="Roux C."/>
            <person name="Martin F.M."/>
        </authorList>
    </citation>
    <scope>NUCLEOTIDE SEQUENCE [LARGE SCALE GENOMIC DNA]</scope>
    <source>
        <strain evidence="2 4">DAOM 194757</strain>
    </source>
</reference>
<dbReference type="InterPro" id="IPR000719">
    <property type="entry name" value="Prot_kinase_dom"/>
</dbReference>
<evidence type="ECO:0000259" key="1">
    <source>
        <dbReference type="PROSITE" id="PS50011"/>
    </source>
</evidence>
<dbReference type="EMBL" id="QKWP01000188">
    <property type="protein sequence ID" value="RIB25084.1"/>
    <property type="molecule type" value="Genomic_DNA"/>
</dbReference>
<dbReference type="Proteomes" id="UP000266673">
    <property type="component" value="Unassembled WGS sequence"/>
</dbReference>
<organism evidence="2 4">
    <name type="scientific">Gigaspora rosea</name>
    <dbReference type="NCBI Taxonomy" id="44941"/>
    <lineage>
        <taxon>Eukaryota</taxon>
        <taxon>Fungi</taxon>
        <taxon>Fungi incertae sedis</taxon>
        <taxon>Mucoromycota</taxon>
        <taxon>Glomeromycotina</taxon>
        <taxon>Glomeromycetes</taxon>
        <taxon>Diversisporales</taxon>
        <taxon>Gigasporaceae</taxon>
        <taxon>Gigaspora</taxon>
    </lineage>
</organism>
<dbReference type="SUPFAM" id="SSF56112">
    <property type="entry name" value="Protein kinase-like (PK-like)"/>
    <property type="match status" value="1"/>
</dbReference>
<name>A0A397VRB9_9GLOM</name>
<dbReference type="EMBL" id="QKWP01000188">
    <property type="protein sequence ID" value="RIB25085.1"/>
    <property type="molecule type" value="Genomic_DNA"/>
</dbReference>
<feature type="domain" description="Protein kinase" evidence="1">
    <location>
        <begin position="1"/>
        <end position="66"/>
    </location>
</feature>
<gene>
    <name evidence="2" type="ORF">C2G38_2138943</name>
    <name evidence="3" type="ORF">C2G38_2138944</name>
</gene>
<comment type="caution">
    <text evidence="2">The sequence shown here is derived from an EMBL/GenBank/DDBJ whole genome shotgun (WGS) entry which is preliminary data.</text>
</comment>
<dbReference type="GO" id="GO:0004672">
    <property type="term" value="F:protein kinase activity"/>
    <property type="evidence" value="ECO:0007669"/>
    <property type="project" value="InterPro"/>
</dbReference>
<evidence type="ECO:0000313" key="4">
    <source>
        <dbReference type="Proteomes" id="UP000266673"/>
    </source>
</evidence>
<evidence type="ECO:0000313" key="3">
    <source>
        <dbReference type="EMBL" id="RIB25085.1"/>
    </source>
</evidence>
<evidence type="ECO:0000313" key="2">
    <source>
        <dbReference type="EMBL" id="RIB25084.1"/>
    </source>
</evidence>
<dbReference type="AlphaFoldDB" id="A0A397VRB9"/>
<protein>
    <recommendedName>
        <fullName evidence="1">Protein kinase domain-containing protein</fullName>
    </recommendedName>
</protein>
<dbReference type="InterPro" id="IPR011009">
    <property type="entry name" value="Kinase-like_dom_sf"/>
</dbReference>
<sequence>MTEMSTGQSPFDGYEFDTKLVLKIIREGLRPQFAPKTPSCYVKLAKRCMYSDPQKRPTANEVHKKLYKWNKCVKGSDDADVDKIKKQFLDADKVVKYCKLSLENIKIICILKKKSSVDETACIDKKKSFYNGLVEINIKKKDKRKRKLREED</sequence>
<dbReference type="PROSITE" id="PS50011">
    <property type="entry name" value="PROTEIN_KINASE_DOM"/>
    <property type="match status" value="1"/>
</dbReference>
<dbReference type="OrthoDB" id="2480622at2759"/>
<accession>A0A397VRB9</accession>
<proteinExistence type="predicted"/>
<dbReference type="Gene3D" id="1.10.510.10">
    <property type="entry name" value="Transferase(Phosphotransferase) domain 1"/>
    <property type="match status" value="1"/>
</dbReference>
<keyword evidence="4" id="KW-1185">Reference proteome</keyword>